<dbReference type="SUPFAM" id="SSF48452">
    <property type="entry name" value="TPR-like"/>
    <property type="match status" value="1"/>
</dbReference>
<evidence type="ECO:0000313" key="4">
    <source>
        <dbReference type="Proteomes" id="UP000749646"/>
    </source>
</evidence>
<dbReference type="InterPro" id="IPR011990">
    <property type="entry name" value="TPR-like_helical_dom_sf"/>
</dbReference>
<dbReference type="OrthoDB" id="1922977at2759"/>
<evidence type="ECO:0000313" key="3">
    <source>
        <dbReference type="EMBL" id="KAG0003119.1"/>
    </source>
</evidence>
<feature type="region of interest" description="Disordered" evidence="1">
    <location>
        <begin position="673"/>
        <end position="756"/>
    </location>
</feature>
<dbReference type="Proteomes" id="UP000749646">
    <property type="component" value="Unassembled WGS sequence"/>
</dbReference>
<evidence type="ECO:0000256" key="1">
    <source>
        <dbReference type="SAM" id="MobiDB-lite"/>
    </source>
</evidence>
<evidence type="ECO:0000259" key="2">
    <source>
        <dbReference type="Pfam" id="PF10650"/>
    </source>
</evidence>
<feature type="region of interest" description="Disordered" evidence="1">
    <location>
        <begin position="592"/>
        <end position="651"/>
    </location>
</feature>
<dbReference type="EMBL" id="JAAAHW010000378">
    <property type="protein sequence ID" value="KAG0003119.1"/>
    <property type="molecule type" value="Genomic_DNA"/>
</dbReference>
<feature type="compositionally biased region" description="Low complexity" evidence="1">
    <location>
        <begin position="592"/>
        <end position="606"/>
    </location>
</feature>
<feature type="region of interest" description="Disordered" evidence="1">
    <location>
        <begin position="1700"/>
        <end position="1740"/>
    </location>
</feature>
<dbReference type="PANTHER" id="PTHR21563">
    <property type="entry name" value="ZINC FINGER C3H1 DOMAIN-CONTAINING PROTEIN"/>
    <property type="match status" value="1"/>
</dbReference>
<feature type="compositionally biased region" description="Polar residues" evidence="1">
    <location>
        <begin position="135"/>
        <end position="156"/>
    </location>
</feature>
<feature type="compositionally biased region" description="Polar residues" evidence="1">
    <location>
        <begin position="411"/>
        <end position="426"/>
    </location>
</feature>
<feature type="compositionally biased region" description="Basic and acidic residues" evidence="1">
    <location>
        <begin position="429"/>
        <end position="443"/>
    </location>
</feature>
<keyword evidence="4" id="KW-1185">Reference proteome</keyword>
<feature type="compositionally biased region" description="Basic and acidic residues" evidence="1">
    <location>
        <begin position="181"/>
        <end position="196"/>
    </location>
</feature>
<feature type="region of interest" description="Disordered" evidence="1">
    <location>
        <begin position="53"/>
        <end position="240"/>
    </location>
</feature>
<comment type="caution">
    <text evidence="3">The sequence shown here is derived from an EMBL/GenBank/DDBJ whole genome shotgun (WGS) entry which is preliminary data.</text>
</comment>
<dbReference type="Pfam" id="PF10650">
    <property type="entry name" value="zf-C3H1"/>
    <property type="match status" value="1"/>
</dbReference>
<feature type="compositionally biased region" description="Polar residues" evidence="1">
    <location>
        <begin position="736"/>
        <end position="745"/>
    </location>
</feature>
<dbReference type="PANTHER" id="PTHR21563:SF3">
    <property type="entry name" value="ZINC FINGER C3H1 DOMAIN-CONTAINING PROTEIN"/>
    <property type="match status" value="1"/>
</dbReference>
<protein>
    <submittedName>
        <fullName evidence="3">Zinc finger C3H1 domain-containing protein</fullName>
    </submittedName>
</protein>
<dbReference type="GO" id="GO:0005634">
    <property type="term" value="C:nucleus"/>
    <property type="evidence" value="ECO:0007669"/>
    <property type="project" value="TreeGrafter"/>
</dbReference>
<proteinExistence type="predicted"/>
<sequence length="1740" mass="195419">MVESNVTPVDTFATWNHGAEATYTTKKFQDLSISPCSSTLMASQVFPDSLNKNSAQMNSKADELPSSSVQVAMSATPSSVSDSTETSQHMSPIHQPPDVSAQHPQALALRPPPPPTPPYVPPIPPPPPPPPPPIAQTSPALSPDPDTTSENGSNVNKAMDTTKPKLMSVNNQATENGEVTETLHLDSASKDPREVDSNTSQDDIDMDMDMDMDLDDGTSQSTILKGSWKTTEDPPALDSEPVPCPVIKKPSLNHFGSAASPLLMQINSAPASMASTPTRQQDNADLQPTQSFQRQQWNGKRATALDFIPKTRQQTPFIQERALSYLIDLDDEDGDEPGGDAAKEISTMERPSALKGRVELAKKSTDSQSLEDIQRKLKVLNDLIKTKEMARLSMSSKAAKSPIPRKADRSVLSQSASNSPVQSPGMTSHMDDQLPKPVPEAHPDLTANDDILQLRRSLSGDTTTLERLRSQLQECEKESSAASSTLEKVTPTNKDEEQGLEAMRKTISLAQETVETKERELQGAKHQLEETRARIEPMITRLMDAEKTREKLRKRVKLGQEKSISLKSSIANLQQDIIRKRTRLMIIESGSATPTEAAPVETTQAQLEKRTNSSESAVAVYKDSNNDSGSKRELDSIGRLSPPVMAKKPCTQARQELTALTKRMQELARERELLQSGASNATLSVTAGTKSTRPSPASSDTSPKPTTQQLSRTTKHVSAPIQQASSLKPLTPTQPPINSTSTPTRATKKSPAAPKDLSRLDEFLAQTKSLPMNQIVDPTIAASSSSWRTSVSIKKLFWVEACLFDLDQLCLPSELIRYTVLEYQSEPSITSSTAQNRADSIPVSAAGDAQDYKSPLTMFRSYRFSPRYQETARDGYRSLTYSHRIDPLKPMCIYELSGGSCNDDSCKSQHLRDCALTDEELVIDMARYSEGNTPETRQVFAEMQSAKLTHLRAAGIHNADLLVNSIVKSHRDFVHDPSRIVKFADRIELAGNRLSKIEPKALARRRAVDRVIAAIKYDSDPLDQNPLVISILSRTSEGTQNKNKRYHEHRTQEYYEKQLKGDASNENIWIEYVVSLLSDESLDVEDSPVQKATVVLARAITVHPRSEGLWSLYLDLYVRNGTELETRQMFEQCLLYIPDAQLVWFRYYLWEKGRDERVYVLDRMLERACQQPREEDDMSTRSRFTLDVVLQIVKIMVSEDFVESAKNWLQNFLTCASWDSIVPSSLSYAQLDDVWVDQDMVDNISGTFAARLLTPTDLCVLWLAYVYLIWFHELPEQLFLEYPNYYLSDNRLFVIQWPQTEEREQEIELFNIVHEIFLGLTSYFVDSEARPPLVTVVKNFVEFLMARGQQQAEILELVSPSQFPESLPEIRDLFCQVQMRFNQYEEAKKDLQQVIQESPTQPYLWNRYARLLPDEGKMACLEQCALEFFVLRPGDETHRSELALLLYKKLLGLELPYSYVAPPPRLDTTPFRTNIFLWLNYLSLLALRSRHDGSFVQLESAFSSALELVPVDKNFAIQTEFAVHSIMKELDKNLNASALYNIVTSAVGGVSVSRTNPYDHSMVEDTRSLPLWNFARLNRIVETVWNRTAESPRELRVDIMDVFLRLHPNDPDLYLWMGEAEELAGHANQCRKILVACLKRFPLSENVWKRFVSPLLPLGNIRIMRIWTGSMSQESIDMIMKASLLSPLAARMSKMPILRATEDRTKPTNSSGIEQSESVLDGHMSDVHEQDSDSDVDMAN</sequence>
<feature type="compositionally biased region" description="Polar residues" evidence="1">
    <location>
        <begin position="1707"/>
        <end position="1718"/>
    </location>
</feature>
<feature type="region of interest" description="Disordered" evidence="1">
    <location>
        <begin position="474"/>
        <end position="497"/>
    </location>
</feature>
<feature type="compositionally biased region" description="Polar residues" evidence="1">
    <location>
        <begin position="168"/>
        <end position="179"/>
    </location>
</feature>
<feature type="compositionally biased region" description="Polar residues" evidence="1">
    <location>
        <begin position="480"/>
        <end position="492"/>
    </location>
</feature>
<feature type="domain" description="Putative zinc-finger" evidence="2">
    <location>
        <begin position="891"/>
        <end position="912"/>
    </location>
</feature>
<dbReference type="GO" id="GO:0000178">
    <property type="term" value="C:exosome (RNase complex)"/>
    <property type="evidence" value="ECO:0007669"/>
    <property type="project" value="TreeGrafter"/>
</dbReference>
<gene>
    <name evidence="3" type="primary">ZFC3H1</name>
    <name evidence="3" type="ORF">BGZ65_002011</name>
</gene>
<organism evidence="3 4">
    <name type="scientific">Modicella reniformis</name>
    <dbReference type="NCBI Taxonomy" id="1440133"/>
    <lineage>
        <taxon>Eukaryota</taxon>
        <taxon>Fungi</taxon>
        <taxon>Fungi incertae sedis</taxon>
        <taxon>Mucoromycota</taxon>
        <taxon>Mortierellomycotina</taxon>
        <taxon>Mortierellomycetes</taxon>
        <taxon>Mortierellales</taxon>
        <taxon>Mortierellaceae</taxon>
        <taxon>Modicella</taxon>
    </lineage>
</organism>
<feature type="compositionally biased region" description="Acidic residues" evidence="1">
    <location>
        <begin position="202"/>
        <end position="216"/>
    </location>
</feature>
<feature type="region of interest" description="Disordered" evidence="1">
    <location>
        <begin position="393"/>
        <end position="444"/>
    </location>
</feature>
<dbReference type="SMART" id="SM00386">
    <property type="entry name" value="HAT"/>
    <property type="match status" value="5"/>
</dbReference>
<dbReference type="GO" id="GO:0006396">
    <property type="term" value="P:RNA processing"/>
    <property type="evidence" value="ECO:0007669"/>
    <property type="project" value="InterPro"/>
</dbReference>
<dbReference type="InterPro" id="IPR003107">
    <property type="entry name" value="HAT"/>
</dbReference>
<dbReference type="Gene3D" id="1.25.40.10">
    <property type="entry name" value="Tetratricopeptide repeat domain"/>
    <property type="match status" value="2"/>
</dbReference>
<feature type="compositionally biased region" description="Polar residues" evidence="1">
    <location>
        <begin position="676"/>
        <end position="712"/>
    </location>
</feature>
<accession>A0A9P6MIU2</accession>
<feature type="compositionally biased region" description="Pro residues" evidence="1">
    <location>
        <begin position="110"/>
        <end position="134"/>
    </location>
</feature>
<reference evidence="3" key="1">
    <citation type="journal article" date="2020" name="Fungal Divers.">
        <title>Resolving the Mortierellaceae phylogeny through synthesis of multi-gene phylogenetics and phylogenomics.</title>
        <authorList>
            <person name="Vandepol N."/>
            <person name="Liber J."/>
            <person name="Desiro A."/>
            <person name="Na H."/>
            <person name="Kennedy M."/>
            <person name="Barry K."/>
            <person name="Grigoriev I.V."/>
            <person name="Miller A.N."/>
            <person name="O'Donnell K."/>
            <person name="Stajich J.E."/>
            <person name="Bonito G."/>
        </authorList>
    </citation>
    <scope>NUCLEOTIDE SEQUENCE</scope>
    <source>
        <strain evidence="3">MES-2147</strain>
    </source>
</reference>
<dbReference type="InterPro" id="IPR039278">
    <property type="entry name" value="Red1"/>
</dbReference>
<dbReference type="InterPro" id="IPR019607">
    <property type="entry name" value="Putative_zinc-finger_domain"/>
</dbReference>
<feature type="compositionally biased region" description="Polar residues" evidence="1">
    <location>
        <begin position="53"/>
        <end position="90"/>
    </location>
</feature>
<name>A0A9P6MIU2_9FUNG</name>